<dbReference type="Gene3D" id="3.40.50.2000">
    <property type="entry name" value="Glycogen Phosphorylase B"/>
    <property type="match status" value="2"/>
</dbReference>
<proteinExistence type="predicted"/>
<keyword evidence="3" id="KW-0472">Membrane</keyword>
<keyword evidence="1" id="KW-0328">Glycosyltransferase</keyword>
<evidence type="ECO:0000256" key="3">
    <source>
        <dbReference type="SAM" id="Phobius"/>
    </source>
</evidence>
<organism evidence="4 5">
    <name type="scientific">Thiopseudomonas acetoxidans</name>
    <dbReference type="NCBI Taxonomy" id="3041622"/>
    <lineage>
        <taxon>Bacteria</taxon>
        <taxon>Pseudomonadati</taxon>
        <taxon>Pseudomonadota</taxon>
        <taxon>Gammaproteobacteria</taxon>
        <taxon>Pseudomonadales</taxon>
        <taxon>Pseudomonadaceae</taxon>
        <taxon>Thiopseudomonas</taxon>
    </lineage>
</organism>
<evidence type="ECO:0000313" key="5">
    <source>
        <dbReference type="Proteomes" id="UP001241056"/>
    </source>
</evidence>
<name>A0ABT7SSF0_9GAMM</name>
<dbReference type="Proteomes" id="UP001241056">
    <property type="component" value="Unassembled WGS sequence"/>
</dbReference>
<evidence type="ECO:0000313" key="4">
    <source>
        <dbReference type="EMBL" id="MDM7858497.1"/>
    </source>
</evidence>
<keyword evidence="3" id="KW-0812">Transmembrane</keyword>
<keyword evidence="2" id="KW-0808">Transferase</keyword>
<dbReference type="RefSeq" id="WP_289411220.1">
    <property type="nucleotide sequence ID" value="NZ_JAUCDY010000011.1"/>
</dbReference>
<dbReference type="SUPFAM" id="SSF53756">
    <property type="entry name" value="UDP-Glycosyltransferase/glycogen phosphorylase"/>
    <property type="match status" value="1"/>
</dbReference>
<evidence type="ECO:0000256" key="2">
    <source>
        <dbReference type="ARBA" id="ARBA00022679"/>
    </source>
</evidence>
<dbReference type="PANTHER" id="PTHR12526:SF629">
    <property type="entry name" value="TEICHURONIC ACID BIOSYNTHESIS GLYCOSYLTRANSFERASE TUAH-RELATED"/>
    <property type="match status" value="1"/>
</dbReference>
<dbReference type="EMBL" id="JAUCDY010000011">
    <property type="protein sequence ID" value="MDM7858497.1"/>
    <property type="molecule type" value="Genomic_DNA"/>
</dbReference>
<accession>A0ABT7SSF0</accession>
<feature type="transmembrane region" description="Helical" evidence="3">
    <location>
        <begin position="75"/>
        <end position="91"/>
    </location>
</feature>
<dbReference type="PANTHER" id="PTHR12526">
    <property type="entry name" value="GLYCOSYLTRANSFERASE"/>
    <property type="match status" value="1"/>
</dbReference>
<reference evidence="4 5" key="1">
    <citation type="submission" date="2023-06" db="EMBL/GenBank/DDBJ databases">
        <title>Thiopseudomonas sp. CY1220 draft genome sequence.</title>
        <authorList>
            <person name="Zhao G."/>
            <person name="An M."/>
        </authorList>
    </citation>
    <scope>NUCLEOTIDE SEQUENCE [LARGE SCALE GENOMIC DNA]</scope>
    <source>
        <strain evidence="4 5">CY1220</strain>
    </source>
</reference>
<comment type="caution">
    <text evidence="4">The sequence shown here is derived from an EMBL/GenBank/DDBJ whole genome shotgun (WGS) entry which is preliminary data.</text>
</comment>
<keyword evidence="3" id="KW-1133">Transmembrane helix</keyword>
<dbReference type="CDD" id="cd03794">
    <property type="entry name" value="GT4_WbuB-like"/>
    <property type="match status" value="1"/>
</dbReference>
<dbReference type="Pfam" id="PF13692">
    <property type="entry name" value="Glyco_trans_1_4"/>
    <property type="match status" value="1"/>
</dbReference>
<sequence length="371" mass="42208">MRIAYLSSSIIPSRAANSVHVMKMCNAFSANRHEVTLYAPNRKQEQEEGVSDVYEFYGVDSTFHIKKMPYPQVRFVRSFIYAFACLCSLFFSKQNLIYGRDFLSCFLSSFFFATIYEAHSPLSGIKLNLLKFMLRRKKFKRLVVISEALKNIFIKDGAIAKYQEKIFVAHDGADEVVNAENKKGLQGRFDVLQIGYVGHLYKGRGIDVILDSAEKISDANFHIVGGVESDISYWKRELNSRNIENVYFYGFVSPAEASSICSLIDIFLAPYASVVSVYGGKGDTSKFMSPLKIFEYMSHGKAIICSDLPVLREVLNERNAILVNSVDVNEWVDAINKLADEELRNQLGQQALYDFLTAYTWKMRAQNLINF</sequence>
<evidence type="ECO:0000256" key="1">
    <source>
        <dbReference type="ARBA" id="ARBA00022676"/>
    </source>
</evidence>
<protein>
    <submittedName>
        <fullName evidence="4">Glycosyltransferase family 4 protein</fullName>
    </submittedName>
</protein>
<gene>
    <name evidence="4" type="ORF">QEZ41_09455</name>
</gene>
<keyword evidence="5" id="KW-1185">Reference proteome</keyword>